<evidence type="ECO:0000259" key="4">
    <source>
        <dbReference type="Pfam" id="PF09759"/>
    </source>
</evidence>
<feature type="region of interest" description="Disordered" evidence="3">
    <location>
        <begin position="503"/>
        <end position="532"/>
    </location>
</feature>
<keyword evidence="6" id="KW-1185">Reference proteome</keyword>
<feature type="compositionally biased region" description="Low complexity" evidence="3">
    <location>
        <begin position="385"/>
        <end position="398"/>
    </location>
</feature>
<comment type="caution">
    <text evidence="5">The sequence shown here is derived from an EMBL/GenBank/DDBJ whole genome shotgun (WGS) entry which is preliminary data.</text>
</comment>
<dbReference type="GO" id="GO:0005829">
    <property type="term" value="C:cytosol"/>
    <property type="evidence" value="ECO:0007669"/>
    <property type="project" value="TreeGrafter"/>
</dbReference>
<dbReference type="AlphaFoldDB" id="A0AAW1QL34"/>
<evidence type="ECO:0000256" key="1">
    <source>
        <dbReference type="ARBA" id="ARBA00022618"/>
    </source>
</evidence>
<feature type="region of interest" description="Disordered" evidence="3">
    <location>
        <begin position="454"/>
        <end position="482"/>
    </location>
</feature>
<dbReference type="PANTHER" id="PTHR13255:SF0">
    <property type="entry name" value="ATAXIN-10"/>
    <property type="match status" value="1"/>
</dbReference>
<feature type="region of interest" description="Disordered" evidence="3">
    <location>
        <begin position="377"/>
        <end position="438"/>
    </location>
</feature>
<dbReference type="InterPro" id="IPR051374">
    <property type="entry name" value="Ataxin-10/CTR86_families"/>
</dbReference>
<organism evidence="5 6">
    <name type="scientific">Apatococcus lobatus</name>
    <dbReference type="NCBI Taxonomy" id="904363"/>
    <lineage>
        <taxon>Eukaryota</taxon>
        <taxon>Viridiplantae</taxon>
        <taxon>Chlorophyta</taxon>
        <taxon>core chlorophytes</taxon>
        <taxon>Trebouxiophyceae</taxon>
        <taxon>Chlorellales</taxon>
        <taxon>Chlorellaceae</taxon>
        <taxon>Apatococcus</taxon>
    </lineage>
</organism>
<dbReference type="InterPro" id="IPR016024">
    <property type="entry name" value="ARM-type_fold"/>
</dbReference>
<dbReference type="GO" id="GO:0051301">
    <property type="term" value="P:cell division"/>
    <property type="evidence" value="ECO:0007669"/>
    <property type="project" value="UniProtKB-KW"/>
</dbReference>
<evidence type="ECO:0000313" key="5">
    <source>
        <dbReference type="EMBL" id="KAK9822151.1"/>
    </source>
</evidence>
<reference evidence="5 6" key="1">
    <citation type="journal article" date="2024" name="Nat. Commun.">
        <title>Phylogenomics reveals the evolutionary origins of lichenization in chlorophyte algae.</title>
        <authorList>
            <person name="Puginier C."/>
            <person name="Libourel C."/>
            <person name="Otte J."/>
            <person name="Skaloud P."/>
            <person name="Haon M."/>
            <person name="Grisel S."/>
            <person name="Petersen M."/>
            <person name="Berrin J.G."/>
            <person name="Delaux P.M."/>
            <person name="Dal Grande F."/>
            <person name="Keller J."/>
        </authorList>
    </citation>
    <scope>NUCLEOTIDE SEQUENCE [LARGE SCALE GENOMIC DNA]</scope>
    <source>
        <strain evidence="5 6">SAG 2145</strain>
    </source>
</reference>
<feature type="domain" description="Ataxin-10" evidence="4">
    <location>
        <begin position="560"/>
        <end position="650"/>
    </location>
</feature>
<evidence type="ECO:0000256" key="2">
    <source>
        <dbReference type="ARBA" id="ARBA00023306"/>
    </source>
</evidence>
<keyword evidence="2" id="KW-0131">Cell cycle</keyword>
<protein>
    <recommendedName>
        <fullName evidence="4">Ataxin-10 domain-containing protein</fullName>
    </recommendedName>
</protein>
<evidence type="ECO:0000256" key="3">
    <source>
        <dbReference type="SAM" id="MobiDB-lite"/>
    </source>
</evidence>
<dbReference type="Pfam" id="PF09759">
    <property type="entry name" value="Atx10homo_assoc"/>
    <property type="match status" value="1"/>
</dbReference>
<evidence type="ECO:0000313" key="6">
    <source>
        <dbReference type="Proteomes" id="UP001438707"/>
    </source>
</evidence>
<name>A0AAW1QL34_9CHLO</name>
<keyword evidence="1" id="KW-0132">Cell division</keyword>
<dbReference type="InterPro" id="IPR011989">
    <property type="entry name" value="ARM-like"/>
</dbReference>
<sequence>MQGLLELALGPDTLKAEHALHCLQKACSGPSREEMTNAEAGAKLSCQLSSLTGNLSNEMAGLSRTISTLRLMRNLCAGNEAISEQMVASGAHVTASQVVTDHACLPQVGMAAKIAGQLLANLATSTVGAAALWHDLFPTRLLAMLHVSATDVQGPACMVLLSCLRLVPGAAADLCQRSPGPAILQQLALILQEHHASDRAVGDAGETTEMLWGRICLQQGLLGPLLRALCKPQVSAGAPLSVKCLGPMHALTLLVLAEEAQSPTADRNTTKEAAVAIAPERFGSDMTEVLMALARPAPDQQQPAGVDHSSAVLQAALQLARASSAQEDLQQHSNLLGLPERKALLHLMLDMLRALPPIQQQTGAAAAIQQSAHGIPPAMPLEALGPAANGHAGHGSASDLPGAASALDPPPPVLQESHPTAVERHASSDPARMSTPHRHLPATCQQHQLDELAHEDVSRQPAASGMSDAAAPAAPPSMSGHVAAHGDMPHLCEEVSSLAAIHSTPANNDNKLPRPARGESMETGQHQGQGQAADLSAAVMASTSAEPSSSFHRKAPYAGYRSDLVAVIANLVYNQRSLQDAVKASEGVELLLSQCQIDSESPLVREWALWAIRNLCEGNLEIQRHIESLQLQGAAPHQDLNRLGFKVQMEGKQPALRPAKP</sequence>
<feature type="compositionally biased region" description="Low complexity" evidence="3">
    <location>
        <begin position="461"/>
        <end position="480"/>
    </location>
</feature>
<dbReference type="Proteomes" id="UP001438707">
    <property type="component" value="Unassembled WGS sequence"/>
</dbReference>
<dbReference type="Gene3D" id="1.25.10.10">
    <property type="entry name" value="Leucine-rich Repeat Variant"/>
    <property type="match status" value="1"/>
</dbReference>
<dbReference type="EMBL" id="JALJOS010000034">
    <property type="protein sequence ID" value="KAK9822151.1"/>
    <property type="molecule type" value="Genomic_DNA"/>
</dbReference>
<dbReference type="PANTHER" id="PTHR13255">
    <property type="entry name" value="ATAXIN-10"/>
    <property type="match status" value="1"/>
</dbReference>
<accession>A0AAW1QL34</accession>
<dbReference type="SUPFAM" id="SSF48371">
    <property type="entry name" value="ARM repeat"/>
    <property type="match status" value="1"/>
</dbReference>
<gene>
    <name evidence="5" type="ORF">WJX74_011016</name>
</gene>
<proteinExistence type="predicted"/>
<dbReference type="InterPro" id="IPR019156">
    <property type="entry name" value="Ataxin-10_domain"/>
</dbReference>